<dbReference type="PANTHER" id="PTHR46609">
    <property type="entry name" value="EXONUCLEASE, PHAGE-TYPE/RECB, C-TERMINAL DOMAIN-CONTAINING PROTEIN"/>
    <property type="match status" value="1"/>
</dbReference>
<keyword evidence="3" id="KW-1185">Reference proteome</keyword>
<dbReference type="PANTHER" id="PTHR46609:SF6">
    <property type="entry name" value="EXONUCLEASE, PHAGE-TYPE_RECB, C-TERMINAL DOMAIN-CONTAINING PROTEIN-RELATED"/>
    <property type="match status" value="1"/>
</dbReference>
<dbReference type="InterPro" id="IPR051703">
    <property type="entry name" value="NF-kappa-B_Signaling_Reg"/>
</dbReference>
<dbReference type="Proteomes" id="UP000316621">
    <property type="component" value="Chromosome 8"/>
</dbReference>
<dbReference type="InterPro" id="IPR011604">
    <property type="entry name" value="PDDEXK-like_dom_sf"/>
</dbReference>
<dbReference type="InterPro" id="IPR011335">
    <property type="entry name" value="Restrct_endonuc-II-like"/>
</dbReference>
<protein>
    <recommendedName>
        <fullName evidence="1">YqaJ viral recombinase domain-containing protein</fullName>
    </recommendedName>
</protein>
<dbReference type="EMBL" id="CM010722">
    <property type="protein sequence ID" value="RZC74549.1"/>
    <property type="molecule type" value="Genomic_DNA"/>
</dbReference>
<dbReference type="AlphaFoldDB" id="A0A4Y7KRF3"/>
<name>A0A4Y7KRF3_PAPSO</name>
<dbReference type="InterPro" id="IPR019080">
    <property type="entry name" value="YqaJ_viral_recombinase"/>
</dbReference>
<dbReference type="Pfam" id="PF09588">
    <property type="entry name" value="YqaJ"/>
    <property type="match status" value="1"/>
</dbReference>
<dbReference type="STRING" id="3469.A0A4Y7KRF3"/>
<organism evidence="2 3">
    <name type="scientific">Papaver somniferum</name>
    <name type="common">Opium poppy</name>
    <dbReference type="NCBI Taxonomy" id="3469"/>
    <lineage>
        <taxon>Eukaryota</taxon>
        <taxon>Viridiplantae</taxon>
        <taxon>Streptophyta</taxon>
        <taxon>Embryophyta</taxon>
        <taxon>Tracheophyta</taxon>
        <taxon>Spermatophyta</taxon>
        <taxon>Magnoliopsida</taxon>
        <taxon>Ranunculales</taxon>
        <taxon>Papaveraceae</taxon>
        <taxon>Papaveroideae</taxon>
        <taxon>Papaver</taxon>
    </lineage>
</organism>
<evidence type="ECO:0000259" key="1">
    <source>
        <dbReference type="Pfam" id="PF09588"/>
    </source>
</evidence>
<dbReference type="Gramene" id="RZC74549">
    <property type="protein sequence ID" value="RZC74549"/>
    <property type="gene ID" value="C5167_050031"/>
</dbReference>
<sequence length="172" mass="19006">MTCACISRYPVLHPRAILPLASRLRFRGRITRPYPSATSTTASSRSGFLSAAITCELNQSNVFQKSEEWFALRKDKLTASTFSTALGFWKGNRRSELWHEKVFSPDTDSFTAAARACMNWGVVNEPVAIERYKSITGREVDLLGFATHTEEQFGWVGASPDGLLGSSTDGGY</sequence>
<gene>
    <name evidence="2" type="ORF">C5167_050031</name>
</gene>
<accession>A0A4Y7KRF3</accession>
<evidence type="ECO:0000313" key="2">
    <source>
        <dbReference type="EMBL" id="RZC74549.1"/>
    </source>
</evidence>
<proteinExistence type="predicted"/>
<dbReference type="Gene3D" id="3.90.320.10">
    <property type="match status" value="1"/>
</dbReference>
<dbReference type="CDD" id="cd22343">
    <property type="entry name" value="PDDEXK_lambda_exonuclease-like"/>
    <property type="match status" value="1"/>
</dbReference>
<dbReference type="SUPFAM" id="SSF52980">
    <property type="entry name" value="Restriction endonuclease-like"/>
    <property type="match status" value="1"/>
</dbReference>
<dbReference type="GO" id="GO:0006281">
    <property type="term" value="P:DNA repair"/>
    <property type="evidence" value="ECO:0007669"/>
    <property type="project" value="UniProtKB-ARBA"/>
</dbReference>
<feature type="domain" description="YqaJ viral recombinase" evidence="1">
    <location>
        <begin position="68"/>
        <end position="167"/>
    </location>
</feature>
<evidence type="ECO:0000313" key="3">
    <source>
        <dbReference type="Proteomes" id="UP000316621"/>
    </source>
</evidence>
<reference evidence="2 3" key="1">
    <citation type="journal article" date="2018" name="Science">
        <title>The opium poppy genome and morphinan production.</title>
        <authorList>
            <person name="Guo L."/>
            <person name="Winzer T."/>
            <person name="Yang X."/>
            <person name="Li Y."/>
            <person name="Ning Z."/>
            <person name="He Z."/>
            <person name="Teodor R."/>
            <person name="Lu Y."/>
            <person name="Bowser T.A."/>
            <person name="Graham I.A."/>
            <person name="Ye K."/>
        </authorList>
    </citation>
    <scope>NUCLEOTIDE SEQUENCE [LARGE SCALE GENOMIC DNA]</scope>
    <source>
        <strain evidence="3">cv. HN1</strain>
        <tissue evidence="2">Leaves</tissue>
    </source>
</reference>